<gene>
    <name evidence="3" type="ORF">BN1204_056420</name>
    <name evidence="2" type="ORF">NCLIV_056420</name>
</gene>
<accession>F0VNC2</accession>
<dbReference type="VEuPathDB" id="ToxoDB:NCLIV_056420"/>
<reference evidence="4" key="3">
    <citation type="journal article" date="2012" name="PLoS Pathog.">
        <title>Comparative genomics of the apicomplexan parasites Toxoplasma gondii and Neospora caninum: Coccidia differing in host range and transmission strategy.</title>
        <authorList>
            <person name="Reid A.J."/>
            <person name="Vermont S.J."/>
            <person name="Cotton J.A."/>
            <person name="Harris D."/>
            <person name="Hill-Cawthorne G.A."/>
            <person name="Konen-Waisman S."/>
            <person name="Latham S.M."/>
            <person name="Mourier T."/>
            <person name="Norton R."/>
            <person name="Quail M.A."/>
            <person name="Sanders M."/>
            <person name="Shanmugam D."/>
            <person name="Sohal A."/>
            <person name="Wasmuth J.D."/>
            <person name="Brunk B."/>
            <person name="Grigg M.E."/>
            <person name="Howard J.C."/>
            <person name="Parkinson J."/>
            <person name="Roos D.S."/>
            <person name="Trees A.J."/>
            <person name="Berriman M."/>
            <person name="Pain A."/>
            <person name="Wastling J.M."/>
        </authorList>
    </citation>
    <scope>NUCLEOTIDE SEQUENCE [LARGE SCALE GENOMIC DNA]</scope>
    <source>
        <strain evidence="4">Liverpool</strain>
    </source>
</reference>
<evidence type="ECO:0000313" key="3">
    <source>
        <dbReference type="EMBL" id="CEL69945.1"/>
    </source>
</evidence>
<protein>
    <submittedName>
        <fullName evidence="2">Uncharacterized protein</fullName>
    </submittedName>
</protein>
<feature type="region of interest" description="Disordered" evidence="1">
    <location>
        <begin position="78"/>
        <end position="163"/>
    </location>
</feature>
<organism evidence="2 4">
    <name type="scientific">Neospora caninum (strain Liverpool)</name>
    <dbReference type="NCBI Taxonomy" id="572307"/>
    <lineage>
        <taxon>Eukaryota</taxon>
        <taxon>Sar</taxon>
        <taxon>Alveolata</taxon>
        <taxon>Apicomplexa</taxon>
        <taxon>Conoidasida</taxon>
        <taxon>Coccidia</taxon>
        <taxon>Eucoccidiorida</taxon>
        <taxon>Eimeriorina</taxon>
        <taxon>Sarcocystidae</taxon>
        <taxon>Neospora</taxon>
    </lineage>
</organism>
<dbReference type="OrthoDB" id="332003at2759"/>
<dbReference type="Proteomes" id="UP000007494">
    <property type="component" value="Chromosome XI"/>
</dbReference>
<dbReference type="InParanoid" id="F0VNC2"/>
<keyword evidence="4" id="KW-1185">Reference proteome</keyword>
<evidence type="ECO:0000313" key="4">
    <source>
        <dbReference type="Proteomes" id="UP000007494"/>
    </source>
</evidence>
<reference evidence="3" key="4">
    <citation type="journal article" date="2015" name="PLoS ONE">
        <title>Comprehensive Evaluation of Toxoplasma gondii VEG and Neospora caninum LIV Genomes with Tachyzoite Stage Transcriptome and Proteome Defines Novel Transcript Features.</title>
        <authorList>
            <person name="Ramaprasad A."/>
            <person name="Mourier T."/>
            <person name="Naeem R."/>
            <person name="Malas T.B."/>
            <person name="Moussa E."/>
            <person name="Panigrahi A."/>
            <person name="Vermont S.J."/>
            <person name="Otto T.D."/>
            <person name="Wastling J."/>
            <person name="Pain A."/>
        </authorList>
    </citation>
    <scope>NUCLEOTIDE SEQUENCE</scope>
    <source>
        <strain evidence="3">Liverpool</strain>
    </source>
</reference>
<evidence type="ECO:0000313" key="2">
    <source>
        <dbReference type="EMBL" id="CBZ55218.1"/>
    </source>
</evidence>
<dbReference type="OMA" id="KDAAYRM"/>
<dbReference type="EMBL" id="LN714486">
    <property type="protein sequence ID" value="CEL69945.1"/>
    <property type="molecule type" value="Genomic_DNA"/>
</dbReference>
<dbReference type="AlphaFoldDB" id="F0VNC2"/>
<dbReference type="EMBL" id="FR823392">
    <property type="protein sequence ID" value="CBZ55218.1"/>
    <property type="molecule type" value="Genomic_DNA"/>
</dbReference>
<name>F0VNC2_NEOCL</name>
<proteinExistence type="predicted"/>
<sequence>MAASWSPILRVSRSKAATSSFFASPARQPHLNAATVYTVAHANGVSPRTLTSASSFGALPCSSRNFASWSLFGPKKAEVTEEKTTGGPGLAASPASADGSSSFPSDPSASASPAPPIESTPPRGSLSPFFFKKEKTPEAEKAPIENAEKHATENAEKTAVRSQEKTCGEAKRNKRSFFGRCKTVESGACDVSSVCTPPKKVKVPLFSRLRSFMSGFLIASGCAFYVIYYQLDEATVHLHVLAKDAAYRMASVEKKLHALERKIEHRELGKADATR</sequence>
<dbReference type="GeneID" id="13446933"/>
<reference evidence="2" key="2">
    <citation type="submission" date="2011-03" db="EMBL/GenBank/DDBJ databases">
        <title>Comparative genomics and transcriptomics of Neospora caninum and Toxoplasma gondii.</title>
        <authorList>
            <person name="Reid A.J."/>
            <person name="Sohal A."/>
            <person name="Harris D."/>
            <person name="Quail M."/>
            <person name="Sanders M."/>
            <person name="Berriman M."/>
            <person name="Wastling J.M."/>
            <person name="Pain A."/>
        </authorList>
    </citation>
    <scope>NUCLEOTIDE SEQUENCE</scope>
    <source>
        <strain evidence="2">Liverpool</strain>
    </source>
</reference>
<feature type="compositionally biased region" description="Low complexity" evidence="1">
    <location>
        <begin position="90"/>
        <end position="112"/>
    </location>
</feature>
<reference evidence="2" key="1">
    <citation type="submission" date="2011-02" db="EMBL/GenBank/DDBJ databases">
        <authorList>
            <person name="Aslett M."/>
        </authorList>
    </citation>
    <scope>NUCLEOTIDE SEQUENCE</scope>
    <source>
        <strain evidence="2">Liverpool</strain>
    </source>
</reference>
<dbReference type="eggNOG" id="ENOG502R0C2">
    <property type="taxonomic scope" value="Eukaryota"/>
</dbReference>
<evidence type="ECO:0000256" key="1">
    <source>
        <dbReference type="SAM" id="MobiDB-lite"/>
    </source>
</evidence>
<dbReference type="RefSeq" id="XP_003885246.1">
    <property type="nucleotide sequence ID" value="XM_003885197.1"/>
</dbReference>
<feature type="compositionally biased region" description="Basic and acidic residues" evidence="1">
    <location>
        <begin position="131"/>
        <end position="163"/>
    </location>
</feature>